<accession>A0A7S2ZHN0</accession>
<evidence type="ECO:0000256" key="1">
    <source>
        <dbReference type="SAM" id="MobiDB-lite"/>
    </source>
</evidence>
<name>A0A7S2ZHN0_9RHOD</name>
<feature type="region of interest" description="Disordered" evidence="1">
    <location>
        <begin position="250"/>
        <end position="382"/>
    </location>
</feature>
<proteinExistence type="predicted"/>
<feature type="compositionally biased region" description="Basic residues" evidence="1">
    <location>
        <begin position="293"/>
        <end position="304"/>
    </location>
</feature>
<reference evidence="2" key="1">
    <citation type="submission" date="2021-01" db="EMBL/GenBank/DDBJ databases">
        <authorList>
            <person name="Corre E."/>
            <person name="Pelletier E."/>
            <person name="Niang G."/>
            <person name="Scheremetjew M."/>
            <person name="Finn R."/>
            <person name="Kale V."/>
            <person name="Holt S."/>
            <person name="Cochrane G."/>
            <person name="Meng A."/>
            <person name="Brown T."/>
            <person name="Cohen L."/>
        </authorList>
    </citation>
    <scope>NUCLEOTIDE SEQUENCE</scope>
    <source>
        <strain evidence="2">CCMP 769</strain>
    </source>
</reference>
<sequence>MEMEELPAMPIGHGDASGLMPVGSLGNLSSFGGSAGNLSKLGSVGNLPSLGSYDNLGNLKHMGSVGNFGELLESSVGNVKELGSAGNLRELGSVGNLKDLGSLGNSKHGGSIANLQDFGSTANLKHLGSMGNLRDFGSAGNLKDLGSLETLKEIGSLGNLRRMGSVSNVRPLGLKRMLSLNNVLAGGNGNPVVLEKSRAASPLGMSREDSFIRLMARDDSLLLLPNFSRESSPQMPRRNLSRMDSFPTMLSQANTTSPEKGKLAEHRVKVEEPKQDLAGYPKETTQEQPSEPKKRKTTPSKKKTGKLEEAGPADGKRDTQNMTKNTDSDDTDKDEGDSDLSGEEPLDAEDLGLSDIHGTTGKLHRVSRSQSSKFSWKRSSYF</sequence>
<protein>
    <submittedName>
        <fullName evidence="2">Uncharacterized protein</fullName>
    </submittedName>
</protein>
<dbReference type="EMBL" id="HBHW01009573">
    <property type="protein sequence ID" value="CAE0039296.1"/>
    <property type="molecule type" value="Transcribed_RNA"/>
</dbReference>
<feature type="compositionally biased region" description="Basic and acidic residues" evidence="1">
    <location>
        <begin position="259"/>
        <end position="275"/>
    </location>
</feature>
<organism evidence="2">
    <name type="scientific">Rhodosorus marinus</name>
    <dbReference type="NCBI Taxonomy" id="101924"/>
    <lineage>
        <taxon>Eukaryota</taxon>
        <taxon>Rhodophyta</taxon>
        <taxon>Stylonematophyceae</taxon>
        <taxon>Stylonematales</taxon>
        <taxon>Stylonemataceae</taxon>
        <taxon>Rhodosorus</taxon>
    </lineage>
</organism>
<evidence type="ECO:0000313" key="2">
    <source>
        <dbReference type="EMBL" id="CAE0039296.1"/>
    </source>
</evidence>
<feature type="compositionally biased region" description="Basic and acidic residues" evidence="1">
    <location>
        <begin position="305"/>
        <end position="319"/>
    </location>
</feature>
<feature type="compositionally biased region" description="Low complexity" evidence="1">
    <location>
        <begin position="368"/>
        <end position="382"/>
    </location>
</feature>
<dbReference type="AlphaFoldDB" id="A0A7S2ZHN0"/>
<feature type="compositionally biased region" description="Acidic residues" evidence="1">
    <location>
        <begin position="328"/>
        <end position="352"/>
    </location>
</feature>
<gene>
    <name evidence="2" type="ORF">RMAR00112_LOCUS7255</name>
</gene>